<comment type="caution">
    <text evidence="5">The sequence shown here is derived from an EMBL/GenBank/DDBJ whole genome shotgun (WGS) entry which is preliminary data.</text>
</comment>
<comment type="similarity">
    <text evidence="1">Belongs to the peptidase S10 family.</text>
</comment>
<dbReference type="FunFam" id="3.40.50.1820:FF:000148">
    <property type="entry name" value="Serine carboxypeptidase-like 11"/>
    <property type="match status" value="1"/>
</dbReference>
<dbReference type="Proteomes" id="UP000541444">
    <property type="component" value="Unassembled WGS sequence"/>
</dbReference>
<dbReference type="FunFam" id="3.40.50.12670:FF:000001">
    <property type="entry name" value="Carboxypeptidase"/>
    <property type="match status" value="2"/>
</dbReference>
<keyword evidence="2" id="KW-0964">Secreted</keyword>
<dbReference type="GO" id="GO:0016752">
    <property type="term" value="F:sinapoyltransferase activity"/>
    <property type="evidence" value="ECO:0007669"/>
    <property type="project" value="UniProtKB-ARBA"/>
</dbReference>
<dbReference type="GO" id="GO:0019748">
    <property type="term" value="P:secondary metabolic process"/>
    <property type="evidence" value="ECO:0007669"/>
    <property type="project" value="UniProtKB-ARBA"/>
</dbReference>
<keyword evidence="4" id="KW-0325">Glycoprotein</keyword>
<dbReference type="Pfam" id="PF00450">
    <property type="entry name" value="Peptidase_S10"/>
    <property type="match status" value="2"/>
</dbReference>
<dbReference type="OrthoDB" id="443318at2759"/>
<dbReference type="InterPro" id="IPR029058">
    <property type="entry name" value="AB_hydrolase_fold"/>
</dbReference>
<gene>
    <name evidence="5" type="ORF">GIB67_029993</name>
</gene>
<organism evidence="5 6">
    <name type="scientific">Kingdonia uniflora</name>
    <dbReference type="NCBI Taxonomy" id="39325"/>
    <lineage>
        <taxon>Eukaryota</taxon>
        <taxon>Viridiplantae</taxon>
        <taxon>Streptophyta</taxon>
        <taxon>Embryophyta</taxon>
        <taxon>Tracheophyta</taxon>
        <taxon>Spermatophyta</taxon>
        <taxon>Magnoliopsida</taxon>
        <taxon>Ranunculales</taxon>
        <taxon>Circaeasteraceae</taxon>
        <taxon>Kingdonia</taxon>
    </lineage>
</organism>
<dbReference type="EMBL" id="JACGCM010001188">
    <property type="protein sequence ID" value="KAF6159735.1"/>
    <property type="molecule type" value="Genomic_DNA"/>
</dbReference>
<name>A0A7J7MXU6_9MAGN</name>
<evidence type="ECO:0000256" key="1">
    <source>
        <dbReference type="ARBA" id="ARBA00009431"/>
    </source>
</evidence>
<dbReference type="PANTHER" id="PTHR11802">
    <property type="entry name" value="SERINE PROTEASE FAMILY S10 SERINE CARBOXYPEPTIDASE"/>
    <property type="match status" value="1"/>
</dbReference>
<dbReference type="AlphaFoldDB" id="A0A7J7MXU6"/>
<keyword evidence="6" id="KW-1185">Reference proteome</keyword>
<dbReference type="InterPro" id="IPR001563">
    <property type="entry name" value="Peptidase_S10"/>
</dbReference>
<keyword evidence="3" id="KW-0732">Signal</keyword>
<dbReference type="SUPFAM" id="SSF53474">
    <property type="entry name" value="alpha/beta-Hydrolases"/>
    <property type="match status" value="2"/>
</dbReference>
<evidence type="ECO:0000256" key="3">
    <source>
        <dbReference type="ARBA" id="ARBA00022729"/>
    </source>
</evidence>
<protein>
    <recommendedName>
        <fullName evidence="7">Serine carboxypeptidase-like 7</fullName>
    </recommendedName>
</protein>
<evidence type="ECO:0000256" key="4">
    <source>
        <dbReference type="ARBA" id="ARBA00023180"/>
    </source>
</evidence>
<reference evidence="5 6" key="1">
    <citation type="journal article" date="2020" name="IScience">
        <title>Genome Sequencing of the Endangered Kingdonia uniflora (Circaeasteraceae, Ranunculales) Reveals Potential Mechanisms of Evolutionary Specialization.</title>
        <authorList>
            <person name="Sun Y."/>
            <person name="Deng T."/>
            <person name="Zhang A."/>
            <person name="Moore M.J."/>
            <person name="Landis J.B."/>
            <person name="Lin N."/>
            <person name="Zhang H."/>
            <person name="Zhang X."/>
            <person name="Huang J."/>
            <person name="Zhang X."/>
            <person name="Sun H."/>
            <person name="Wang H."/>
        </authorList>
    </citation>
    <scope>NUCLEOTIDE SEQUENCE [LARGE SCALE GENOMIC DNA]</scope>
    <source>
        <strain evidence="5">TB1705</strain>
        <tissue evidence="5">Leaf</tissue>
    </source>
</reference>
<dbReference type="GO" id="GO:0006508">
    <property type="term" value="P:proteolysis"/>
    <property type="evidence" value="ECO:0007669"/>
    <property type="project" value="InterPro"/>
</dbReference>
<evidence type="ECO:0000256" key="2">
    <source>
        <dbReference type="ARBA" id="ARBA00022525"/>
    </source>
</evidence>
<accession>A0A7J7MXU6</accession>
<dbReference type="Gene3D" id="3.40.50.12670">
    <property type="match status" value="1"/>
</dbReference>
<sequence length="810" mass="90904">MYCTSVFPYTTLGTILLTCYDQDFPAVGPTIVASIVANIIFVDAPVGTGSPTGFSYSKGVSGSSIGDIQSCQQTYRFLRNWLIDHPEFLSNPIYIGGDSYTGITGPLVVKYISDGYLLGNALTKPGVEGNAAIPLAHGLGLLSEELYKCTSGINAAHVLEPKCILVSPRPNEIVEYRRSLAEKDGKLHLPLHSPPAVPEFKCRVSLFLISVFYHLCIEGIESSQDIPDVANLQSYGYMLSYYWANDNSVREALHIKKGTVPEWQRCSYGLPYINQIGSSFQYHVILSKKGYRSLIYSGDHDMMVPHLSTQDWIRDLNYSIVDDWRPWAVEGQVGGYTRKYANNMTFATVKGGGHIAPEYQPEACYAMFKRYLPGFQGPLPFELETGYVGVDEVEDVQLFYYFVKSYNNPKEDPVLLWLTGGPACSGFSGFVYEIGPVHFVVAEYDGSLPKLMLNPYSWTNVANIIFVDAPVGTGFSYSKTAEGYKTGDIQSCQQAYQFLRNWLIDHPEFMSNPIYIGGDSYTGITAPLVVKDIFDGNEEGNEPFINLKGYLLGNAMTKPGIESNAAIPLAHGLGLLSEELYESMKRSCRGQYTHVNPSNAKCLEDVQAYHKCTSGINFAHILEPKCILVSPRPNEILEYRTFLAEKDGKLHLPLHSPPAVPELKCRSYGYMLSYYWANNKRVREALHIKEGTVPEWQRCSYEIPYNYQIGSSFQYHVILSERGYRSLIYNGDHDMIVPHLATQEWIRDLNYSIVDDWRPWAVEGQVGGYTRKYANNMTFATIKGGGHTAPEYQPEACYAMFKRWISEEPL</sequence>
<dbReference type="Gene3D" id="3.40.50.1820">
    <property type="entry name" value="alpha/beta hydrolase"/>
    <property type="match status" value="2"/>
</dbReference>
<proteinExistence type="inferred from homology"/>
<evidence type="ECO:0000313" key="6">
    <source>
        <dbReference type="Proteomes" id="UP000541444"/>
    </source>
</evidence>
<dbReference type="GO" id="GO:0004185">
    <property type="term" value="F:serine-type carboxypeptidase activity"/>
    <property type="evidence" value="ECO:0007669"/>
    <property type="project" value="InterPro"/>
</dbReference>
<dbReference type="PRINTS" id="PR00724">
    <property type="entry name" value="CRBOXYPTASEC"/>
</dbReference>
<dbReference type="PANTHER" id="PTHR11802:SF29">
    <property type="entry name" value="SERINE CARBOXYPEPTIDASE-LIKE 19"/>
    <property type="match status" value="1"/>
</dbReference>
<evidence type="ECO:0000313" key="5">
    <source>
        <dbReference type="EMBL" id="KAF6159735.1"/>
    </source>
</evidence>
<evidence type="ECO:0008006" key="7">
    <source>
        <dbReference type="Google" id="ProtNLM"/>
    </source>
</evidence>